<reference evidence="2" key="2">
    <citation type="journal article" date="2022" name="Res Sq">
        <title>Comparative Genomics Reveals Insights into the Divergent Evolution of Astigmatic Mites and Household Pest Adaptations.</title>
        <authorList>
            <person name="Xiong Q."/>
            <person name="Wan A.T.-Y."/>
            <person name="Liu X.-Y."/>
            <person name="Fung C.S.-H."/>
            <person name="Xiao X."/>
            <person name="Malainual N."/>
            <person name="Hou J."/>
            <person name="Wang L."/>
            <person name="Wang M."/>
            <person name="Yang K."/>
            <person name="Cui Y."/>
            <person name="Leung E."/>
            <person name="Nong W."/>
            <person name="Shin S.-K."/>
            <person name="Au S."/>
            <person name="Jeong K.Y."/>
            <person name="Chew F.T."/>
            <person name="Hui J."/>
            <person name="Leung T.F."/>
            <person name="Tungtrongchitr A."/>
            <person name="Zhong N."/>
            <person name="Liu Z."/>
            <person name="Tsui S."/>
        </authorList>
    </citation>
    <scope>NUCLEOTIDE SEQUENCE</scope>
    <source>
        <strain evidence="2">Derf</strain>
        <tissue evidence="2">Whole organism</tissue>
    </source>
</reference>
<dbReference type="Proteomes" id="UP000790347">
    <property type="component" value="Unassembled WGS sequence"/>
</dbReference>
<evidence type="ECO:0000313" key="3">
    <source>
        <dbReference type="Proteomes" id="UP000790347"/>
    </source>
</evidence>
<dbReference type="AlphaFoldDB" id="A0A922KWZ1"/>
<reference evidence="2" key="1">
    <citation type="submission" date="2013-05" db="EMBL/GenBank/DDBJ databases">
        <authorList>
            <person name="Yim A.K.Y."/>
            <person name="Chan T.F."/>
            <person name="Ji K.M."/>
            <person name="Liu X.Y."/>
            <person name="Zhou J.W."/>
            <person name="Li R.Q."/>
            <person name="Yang K.Y."/>
            <person name="Li J."/>
            <person name="Li M."/>
            <person name="Law P.T.W."/>
            <person name="Wu Y.L."/>
            <person name="Cai Z.L."/>
            <person name="Qin H."/>
            <person name="Bao Y."/>
            <person name="Leung R.K.K."/>
            <person name="Ng P.K.S."/>
            <person name="Zou J."/>
            <person name="Zhong X.J."/>
            <person name="Ran P.X."/>
            <person name="Zhong N.S."/>
            <person name="Liu Z.G."/>
            <person name="Tsui S.K.W."/>
        </authorList>
    </citation>
    <scope>NUCLEOTIDE SEQUENCE</scope>
    <source>
        <strain evidence="2">Derf</strain>
        <tissue evidence="2">Whole organism</tissue>
    </source>
</reference>
<organism evidence="2 3">
    <name type="scientific">Dermatophagoides farinae</name>
    <name type="common">American house dust mite</name>
    <dbReference type="NCBI Taxonomy" id="6954"/>
    <lineage>
        <taxon>Eukaryota</taxon>
        <taxon>Metazoa</taxon>
        <taxon>Ecdysozoa</taxon>
        <taxon>Arthropoda</taxon>
        <taxon>Chelicerata</taxon>
        <taxon>Arachnida</taxon>
        <taxon>Acari</taxon>
        <taxon>Acariformes</taxon>
        <taxon>Sarcoptiformes</taxon>
        <taxon>Astigmata</taxon>
        <taxon>Psoroptidia</taxon>
        <taxon>Analgoidea</taxon>
        <taxon>Pyroglyphidae</taxon>
        <taxon>Dermatophagoidinae</taxon>
        <taxon>Dermatophagoides</taxon>
    </lineage>
</organism>
<feature type="compositionally biased region" description="Polar residues" evidence="1">
    <location>
        <begin position="80"/>
        <end position="92"/>
    </location>
</feature>
<sequence>MSEELKSNNNTDSNQSAMNNNNNDSDEQIKSDNNNHRTPTSLSDFITCRCSNDIIPIKSWKFQIKPLSFPLDEQHVIDASTNDSISSPTNNNDESRHTMWLRRQRSSVERIRSPSPSKI</sequence>
<feature type="region of interest" description="Disordered" evidence="1">
    <location>
        <begin position="1"/>
        <end position="43"/>
    </location>
</feature>
<accession>A0A922KWZ1</accession>
<dbReference type="EMBL" id="ASGP02000008">
    <property type="protein sequence ID" value="KAH9493780.1"/>
    <property type="molecule type" value="Genomic_DNA"/>
</dbReference>
<gene>
    <name evidence="2" type="ORF">DERF_014509</name>
</gene>
<name>A0A922KWZ1_DERFA</name>
<feature type="region of interest" description="Disordered" evidence="1">
    <location>
        <begin position="80"/>
        <end position="119"/>
    </location>
</feature>
<evidence type="ECO:0000256" key="1">
    <source>
        <dbReference type="SAM" id="MobiDB-lite"/>
    </source>
</evidence>
<feature type="compositionally biased region" description="Low complexity" evidence="1">
    <location>
        <begin position="8"/>
        <end position="23"/>
    </location>
</feature>
<keyword evidence="3" id="KW-1185">Reference proteome</keyword>
<comment type="caution">
    <text evidence="2">The sequence shown here is derived from an EMBL/GenBank/DDBJ whole genome shotgun (WGS) entry which is preliminary data.</text>
</comment>
<proteinExistence type="predicted"/>
<evidence type="ECO:0000313" key="2">
    <source>
        <dbReference type="EMBL" id="KAH9493780.1"/>
    </source>
</evidence>
<protein>
    <submittedName>
        <fullName evidence="2">Uncharacterized protein</fullName>
    </submittedName>
</protein>